<dbReference type="Pfam" id="PF13976">
    <property type="entry name" value="gag_pre-integrs"/>
    <property type="match status" value="1"/>
</dbReference>
<dbReference type="AlphaFoldDB" id="A0A072TQV1"/>
<keyword evidence="4" id="KW-1185">Reference proteome</keyword>
<dbReference type="HOGENOM" id="CLU_1973857_0_0_1"/>
<proteinExistence type="predicted"/>
<dbReference type="EMBL" id="KL403163">
    <property type="protein sequence ID" value="KEH15920.1"/>
    <property type="molecule type" value="Genomic_DNA"/>
</dbReference>
<evidence type="ECO:0000259" key="1">
    <source>
        <dbReference type="Pfam" id="PF13976"/>
    </source>
</evidence>
<feature type="domain" description="GAG-pre-integrase" evidence="1">
    <location>
        <begin position="47"/>
        <end position="93"/>
    </location>
</feature>
<dbReference type="PaxDb" id="3880-AET03114"/>
<dbReference type="EnsemblPlants" id="KEH15920">
    <property type="protein sequence ID" value="KEH15920"/>
    <property type="gene ID" value="MTR_0438s0010"/>
</dbReference>
<sequence>MDVRKYGFENLRRTQSIDWRIMVLEEGFWGVTKKEGMDDISLSGAKCLMDKSEDSWLWHSQLGHFHCELLNIMSKDIVVSLPKPIFVKDKLCDLQKWPLFVRMRLGAGMAATKQLLIGGEVAAMLPN</sequence>
<reference evidence="3" key="3">
    <citation type="submission" date="2015-06" db="UniProtKB">
        <authorList>
            <consortium name="EnsemblPlants"/>
        </authorList>
    </citation>
    <scope>IDENTIFICATION</scope>
    <source>
        <strain evidence="3">cv. Jemalong A17</strain>
    </source>
</reference>
<reference evidence="2 4" key="2">
    <citation type="journal article" date="2014" name="BMC Genomics">
        <title>An improved genome release (version Mt4.0) for the model legume Medicago truncatula.</title>
        <authorList>
            <person name="Tang H."/>
            <person name="Krishnakumar V."/>
            <person name="Bidwell S."/>
            <person name="Rosen B."/>
            <person name="Chan A."/>
            <person name="Zhou S."/>
            <person name="Gentzbittel L."/>
            <person name="Childs K.L."/>
            <person name="Yandell M."/>
            <person name="Gundlach H."/>
            <person name="Mayer K.F."/>
            <person name="Schwartz D.C."/>
            <person name="Town C.D."/>
        </authorList>
    </citation>
    <scope>GENOME REANNOTATION</scope>
    <source>
        <strain evidence="2">A17</strain>
        <strain evidence="3 4">cv. Jemalong A17</strain>
    </source>
</reference>
<name>A0A072TQV1_MEDTR</name>
<reference evidence="2 4" key="1">
    <citation type="journal article" date="2011" name="Nature">
        <title>The Medicago genome provides insight into the evolution of rhizobial symbioses.</title>
        <authorList>
            <person name="Young N.D."/>
            <person name="Debelle F."/>
            <person name="Oldroyd G.E."/>
            <person name="Geurts R."/>
            <person name="Cannon S.B."/>
            <person name="Udvardi M.K."/>
            <person name="Benedito V.A."/>
            <person name="Mayer K.F."/>
            <person name="Gouzy J."/>
            <person name="Schoof H."/>
            <person name="Van de Peer Y."/>
            <person name="Proost S."/>
            <person name="Cook D.R."/>
            <person name="Meyers B.C."/>
            <person name="Spannagl M."/>
            <person name="Cheung F."/>
            <person name="De Mita S."/>
            <person name="Krishnakumar V."/>
            <person name="Gundlach H."/>
            <person name="Zhou S."/>
            <person name="Mudge J."/>
            <person name="Bharti A.K."/>
            <person name="Murray J.D."/>
            <person name="Naoumkina M.A."/>
            <person name="Rosen B."/>
            <person name="Silverstein K.A."/>
            <person name="Tang H."/>
            <person name="Rombauts S."/>
            <person name="Zhao P.X."/>
            <person name="Zhou P."/>
            <person name="Barbe V."/>
            <person name="Bardou P."/>
            <person name="Bechner M."/>
            <person name="Bellec A."/>
            <person name="Berger A."/>
            <person name="Berges H."/>
            <person name="Bidwell S."/>
            <person name="Bisseling T."/>
            <person name="Choisne N."/>
            <person name="Couloux A."/>
            <person name="Denny R."/>
            <person name="Deshpande S."/>
            <person name="Dai X."/>
            <person name="Doyle J.J."/>
            <person name="Dudez A.M."/>
            <person name="Farmer A.D."/>
            <person name="Fouteau S."/>
            <person name="Franken C."/>
            <person name="Gibelin C."/>
            <person name="Gish J."/>
            <person name="Goldstein S."/>
            <person name="Gonzalez A.J."/>
            <person name="Green P.J."/>
            <person name="Hallab A."/>
            <person name="Hartog M."/>
            <person name="Hua A."/>
            <person name="Humphray S.J."/>
            <person name="Jeong D.H."/>
            <person name="Jing Y."/>
            <person name="Jocker A."/>
            <person name="Kenton S.M."/>
            <person name="Kim D.J."/>
            <person name="Klee K."/>
            <person name="Lai H."/>
            <person name="Lang C."/>
            <person name="Lin S."/>
            <person name="Macmil S.L."/>
            <person name="Magdelenat G."/>
            <person name="Matthews L."/>
            <person name="McCorrison J."/>
            <person name="Monaghan E.L."/>
            <person name="Mun J.H."/>
            <person name="Najar F.Z."/>
            <person name="Nicholson C."/>
            <person name="Noirot C."/>
            <person name="O'Bleness M."/>
            <person name="Paule C.R."/>
            <person name="Poulain J."/>
            <person name="Prion F."/>
            <person name="Qin B."/>
            <person name="Qu C."/>
            <person name="Retzel E.F."/>
            <person name="Riddle C."/>
            <person name="Sallet E."/>
            <person name="Samain S."/>
            <person name="Samson N."/>
            <person name="Sanders I."/>
            <person name="Saurat O."/>
            <person name="Scarpelli C."/>
            <person name="Schiex T."/>
            <person name="Segurens B."/>
            <person name="Severin A.J."/>
            <person name="Sherrier D.J."/>
            <person name="Shi R."/>
            <person name="Sims S."/>
            <person name="Singer S.R."/>
            <person name="Sinharoy S."/>
            <person name="Sterck L."/>
            <person name="Viollet A."/>
            <person name="Wang B.B."/>
            <person name="Wang K."/>
            <person name="Wang M."/>
            <person name="Wang X."/>
            <person name="Warfsmann J."/>
            <person name="Weissenbach J."/>
            <person name="White D.D."/>
            <person name="White J.D."/>
            <person name="Wiley G.B."/>
            <person name="Wincker P."/>
            <person name="Xing Y."/>
            <person name="Yang L."/>
            <person name="Yao Z."/>
            <person name="Ying F."/>
            <person name="Zhai J."/>
            <person name="Zhou L."/>
            <person name="Zuber A."/>
            <person name="Denarie J."/>
            <person name="Dixon R.A."/>
            <person name="May G.D."/>
            <person name="Schwartz D.C."/>
            <person name="Rogers J."/>
            <person name="Quetier F."/>
            <person name="Town C.D."/>
            <person name="Roe B.A."/>
        </authorList>
    </citation>
    <scope>NUCLEOTIDE SEQUENCE [LARGE SCALE GENOMIC DNA]</scope>
    <source>
        <strain evidence="2">A17</strain>
        <strain evidence="3 4">cv. Jemalong A17</strain>
    </source>
</reference>
<protein>
    <recommendedName>
        <fullName evidence="1">GAG-pre-integrase domain-containing protein</fullName>
    </recommendedName>
</protein>
<gene>
    <name evidence="2" type="ORF">MTR_0438s0010</name>
</gene>
<organism evidence="2 4">
    <name type="scientific">Medicago truncatula</name>
    <name type="common">Barrel medic</name>
    <name type="synonym">Medicago tribuloides</name>
    <dbReference type="NCBI Taxonomy" id="3880"/>
    <lineage>
        <taxon>Eukaryota</taxon>
        <taxon>Viridiplantae</taxon>
        <taxon>Streptophyta</taxon>
        <taxon>Embryophyta</taxon>
        <taxon>Tracheophyta</taxon>
        <taxon>Spermatophyta</taxon>
        <taxon>Magnoliopsida</taxon>
        <taxon>eudicotyledons</taxon>
        <taxon>Gunneridae</taxon>
        <taxon>Pentapetalae</taxon>
        <taxon>rosids</taxon>
        <taxon>fabids</taxon>
        <taxon>Fabales</taxon>
        <taxon>Fabaceae</taxon>
        <taxon>Papilionoideae</taxon>
        <taxon>50 kb inversion clade</taxon>
        <taxon>NPAAA clade</taxon>
        <taxon>Hologalegina</taxon>
        <taxon>IRL clade</taxon>
        <taxon>Trifolieae</taxon>
        <taxon>Medicago</taxon>
    </lineage>
</organism>
<accession>A0A072TQV1</accession>
<evidence type="ECO:0000313" key="3">
    <source>
        <dbReference type="EnsemblPlants" id="KEH15920"/>
    </source>
</evidence>
<evidence type="ECO:0000313" key="4">
    <source>
        <dbReference type="Proteomes" id="UP000002051"/>
    </source>
</evidence>
<dbReference type="Proteomes" id="UP000002051">
    <property type="component" value="Unassembled WGS sequence"/>
</dbReference>
<evidence type="ECO:0000313" key="2">
    <source>
        <dbReference type="EMBL" id="KEH15920.1"/>
    </source>
</evidence>
<dbReference type="InterPro" id="IPR025724">
    <property type="entry name" value="GAG-pre-integrase_dom"/>
</dbReference>